<dbReference type="EMBL" id="PEMW01000025">
    <property type="protein sequence ID" value="RTI61119.1"/>
    <property type="molecule type" value="Genomic_DNA"/>
</dbReference>
<reference evidence="1 2" key="1">
    <citation type="journal article" date="2019" name="Extremophiles">
        <title>Biogeography of thermophiles and predominance of Thermus scotoductus in domestic water heaters.</title>
        <authorList>
            <person name="Wilpiszeski R.L."/>
            <person name="Zhang Z."/>
            <person name="House C.H."/>
        </authorList>
    </citation>
    <scope>NUCLEOTIDE SEQUENCE [LARGE SCALE GENOMIC DNA]</scope>
    <source>
        <strain evidence="1 2">1_S1</strain>
    </source>
</reference>
<gene>
    <name evidence="1" type="ORF">CSW14_01195</name>
</gene>
<proteinExistence type="predicted"/>
<sequence length="63" mass="7128">MDLETRLEMPLALDPEALDPGLAERLMDEVLGVFRQHLPVRSLEGILKRQEGHLILLVNLELA</sequence>
<dbReference type="AlphaFoldDB" id="A0A430VUY3"/>
<organism evidence="1 2">
    <name type="scientific">Thermus scotoductus</name>
    <dbReference type="NCBI Taxonomy" id="37636"/>
    <lineage>
        <taxon>Bacteria</taxon>
        <taxon>Thermotogati</taxon>
        <taxon>Deinococcota</taxon>
        <taxon>Deinococci</taxon>
        <taxon>Thermales</taxon>
        <taxon>Thermaceae</taxon>
        <taxon>Thermus</taxon>
    </lineage>
</organism>
<dbReference type="RefSeq" id="WP_126247418.1">
    <property type="nucleotide sequence ID" value="NZ_PEMW01000025.1"/>
</dbReference>
<protein>
    <submittedName>
        <fullName evidence="1">Uncharacterized protein</fullName>
    </submittedName>
</protein>
<evidence type="ECO:0000313" key="1">
    <source>
        <dbReference type="EMBL" id="RTI61119.1"/>
    </source>
</evidence>
<dbReference type="Proteomes" id="UP000287467">
    <property type="component" value="Unassembled WGS sequence"/>
</dbReference>
<name>A0A430VUY3_THESC</name>
<accession>A0A430VUY3</accession>
<evidence type="ECO:0000313" key="2">
    <source>
        <dbReference type="Proteomes" id="UP000287467"/>
    </source>
</evidence>
<comment type="caution">
    <text evidence="1">The sequence shown here is derived from an EMBL/GenBank/DDBJ whole genome shotgun (WGS) entry which is preliminary data.</text>
</comment>